<organism evidence="4 5">
    <name type="scientific">Cupriavidus agavae</name>
    <dbReference type="NCBI Taxonomy" id="1001822"/>
    <lineage>
        <taxon>Bacteria</taxon>
        <taxon>Pseudomonadati</taxon>
        <taxon>Pseudomonadota</taxon>
        <taxon>Betaproteobacteria</taxon>
        <taxon>Burkholderiales</taxon>
        <taxon>Burkholderiaceae</taxon>
        <taxon>Cupriavidus</taxon>
    </lineage>
</organism>
<evidence type="ECO:0000313" key="5">
    <source>
        <dbReference type="Proteomes" id="UP000291078"/>
    </source>
</evidence>
<dbReference type="SUPFAM" id="SSF51412">
    <property type="entry name" value="Inosine monophosphate dehydrogenase (IMPDH)"/>
    <property type="match status" value="1"/>
</dbReference>
<protein>
    <submittedName>
        <fullName evidence="4">Nitronate monooxygenase</fullName>
    </submittedName>
</protein>
<dbReference type="Pfam" id="PF03060">
    <property type="entry name" value="NMO"/>
    <property type="match status" value="1"/>
</dbReference>
<keyword evidence="4" id="KW-0503">Monooxygenase</keyword>
<evidence type="ECO:0000256" key="2">
    <source>
        <dbReference type="ARBA" id="ARBA00022643"/>
    </source>
</evidence>
<dbReference type="EMBL" id="SGXM01000001">
    <property type="protein sequence ID" value="RZT41847.1"/>
    <property type="molecule type" value="Genomic_DNA"/>
</dbReference>
<sequence length="414" mass="44345">MTPSATGGHPGRRQQTIRNGFTNEHWLKLAGRQLVPIVQGGMGIGISAHRLAGTVAANHGMGTIASIDLRHHHPDLMAQTSKTHDKARIEAANRVALDREIQAARQLSGGHGAIAVNVMKAVGSHAQLVRQACESGADAIVMGAGLPLDLPDLAADHPKVALIPILSETRGIGLVLRRWMKKGRLPDAIVIEHPAHAGGHLGAATIADLGDDRFSFSRVLRECRELFQTLGLAWESIPLILAGGINTHEKVRHWIGEGAAAVQLGTAFAVTEECDAHPAFKQVLATATPDKLQEFTSVAGLPARAVLTPWLARYLDSESRLQRRAKARDCLEGFDCLQSCGLRDGIARIGQFCIDLKLAQAVRGDVERGLFFRGKGKLPFGEAIRPVADLMHYLLTGEKPKDLDLAMAPAAVAA</sequence>
<dbReference type="CDD" id="cd04730">
    <property type="entry name" value="NPD_like"/>
    <property type="match status" value="1"/>
</dbReference>
<dbReference type="GO" id="GO:0018580">
    <property type="term" value="F:nitronate monooxygenase activity"/>
    <property type="evidence" value="ECO:0007669"/>
    <property type="project" value="InterPro"/>
</dbReference>
<gene>
    <name evidence="4" type="ORF">EV147_0859</name>
</gene>
<keyword evidence="1" id="KW-0285">Flavoprotein</keyword>
<comment type="caution">
    <text evidence="4">The sequence shown here is derived from an EMBL/GenBank/DDBJ whole genome shotgun (WGS) entry which is preliminary data.</text>
</comment>
<keyword evidence="3" id="KW-0560">Oxidoreductase</keyword>
<dbReference type="PANTHER" id="PTHR32332">
    <property type="entry name" value="2-NITROPROPANE DIOXYGENASE"/>
    <property type="match status" value="1"/>
</dbReference>
<name>A0A4Q7S7H5_9BURK</name>
<evidence type="ECO:0000313" key="4">
    <source>
        <dbReference type="EMBL" id="RZT41847.1"/>
    </source>
</evidence>
<evidence type="ECO:0000256" key="3">
    <source>
        <dbReference type="ARBA" id="ARBA00023002"/>
    </source>
</evidence>
<accession>A0A4Q7S7H5</accession>
<dbReference type="InterPro" id="IPR013785">
    <property type="entry name" value="Aldolase_TIM"/>
</dbReference>
<evidence type="ECO:0000256" key="1">
    <source>
        <dbReference type="ARBA" id="ARBA00022630"/>
    </source>
</evidence>
<dbReference type="PANTHER" id="PTHR32332:SF18">
    <property type="entry name" value="2-NITROPROPANE DIOXYGENASE"/>
    <property type="match status" value="1"/>
</dbReference>
<dbReference type="InterPro" id="IPR004136">
    <property type="entry name" value="NMO"/>
</dbReference>
<dbReference type="Gene3D" id="3.20.20.70">
    <property type="entry name" value="Aldolase class I"/>
    <property type="match status" value="1"/>
</dbReference>
<dbReference type="Proteomes" id="UP000291078">
    <property type="component" value="Unassembled WGS sequence"/>
</dbReference>
<reference evidence="4 5" key="1">
    <citation type="journal article" date="2015" name="Stand. Genomic Sci.">
        <title>Genomic Encyclopedia of Bacterial and Archaeal Type Strains, Phase III: the genomes of soil and plant-associated and newly described type strains.</title>
        <authorList>
            <person name="Whitman W.B."/>
            <person name="Woyke T."/>
            <person name="Klenk H.P."/>
            <person name="Zhou Y."/>
            <person name="Lilburn T.G."/>
            <person name="Beck B.J."/>
            <person name="De Vos P."/>
            <person name="Vandamme P."/>
            <person name="Eisen J.A."/>
            <person name="Garrity G."/>
            <person name="Hugenholtz P."/>
            <person name="Kyrpides N.C."/>
        </authorList>
    </citation>
    <scope>NUCLEOTIDE SEQUENCE [LARGE SCALE GENOMIC DNA]</scope>
    <source>
        <strain evidence="4 5">ASC-9842</strain>
    </source>
</reference>
<keyword evidence="5" id="KW-1185">Reference proteome</keyword>
<dbReference type="AlphaFoldDB" id="A0A4Q7S7H5"/>
<keyword evidence="2" id="KW-0288">FMN</keyword>
<dbReference type="OrthoDB" id="9778912at2"/>
<proteinExistence type="predicted"/>